<dbReference type="InterPro" id="IPR016155">
    <property type="entry name" value="Mopterin_synth/thiamin_S_b"/>
</dbReference>
<proteinExistence type="predicted"/>
<dbReference type="RefSeq" id="WP_148895104.1">
    <property type="nucleotide sequence ID" value="NZ_VNIB01000003.1"/>
</dbReference>
<dbReference type="Gene3D" id="3.10.20.30">
    <property type="match status" value="1"/>
</dbReference>
<name>A0A5D3WM69_9BACT</name>
<dbReference type="Pfam" id="PF02597">
    <property type="entry name" value="ThiS"/>
    <property type="match status" value="1"/>
</dbReference>
<protein>
    <submittedName>
        <fullName evidence="1">Molybdopterin converting factor small subunit</fullName>
    </submittedName>
</protein>
<dbReference type="AlphaFoldDB" id="A0A5D3WM69"/>
<evidence type="ECO:0000313" key="1">
    <source>
        <dbReference type="EMBL" id="TYO99176.1"/>
    </source>
</evidence>
<reference evidence="1 2" key="1">
    <citation type="submission" date="2019-07" db="EMBL/GenBank/DDBJ databases">
        <title>Genomic Encyclopedia of Type Strains, Phase IV (KMG-IV): sequencing the most valuable type-strain genomes for metagenomic binning, comparative biology and taxonomic classification.</title>
        <authorList>
            <person name="Goeker M."/>
        </authorList>
    </citation>
    <scope>NUCLEOTIDE SEQUENCE [LARGE SCALE GENOMIC DNA]</scope>
    <source>
        <strain evidence="1 2">SS015</strain>
    </source>
</reference>
<keyword evidence="2" id="KW-1185">Reference proteome</keyword>
<dbReference type="EMBL" id="VNIB01000003">
    <property type="protein sequence ID" value="TYO99176.1"/>
    <property type="molecule type" value="Genomic_DNA"/>
</dbReference>
<dbReference type="SUPFAM" id="SSF54285">
    <property type="entry name" value="MoaD/ThiS"/>
    <property type="match status" value="1"/>
</dbReference>
<organism evidence="1 2">
    <name type="scientific">Geothermobacter ehrlichii</name>
    <dbReference type="NCBI Taxonomy" id="213224"/>
    <lineage>
        <taxon>Bacteria</taxon>
        <taxon>Pseudomonadati</taxon>
        <taxon>Thermodesulfobacteriota</taxon>
        <taxon>Desulfuromonadia</taxon>
        <taxon>Desulfuromonadales</taxon>
        <taxon>Geothermobacteraceae</taxon>
        <taxon>Geothermobacter</taxon>
    </lineage>
</organism>
<accession>A0A5D3WM69</accession>
<dbReference type="InterPro" id="IPR012675">
    <property type="entry name" value="Beta-grasp_dom_sf"/>
</dbReference>
<sequence length="74" mass="8297">MKITVKLFATFRRGRFEIETREYPEGTTVKQVVDALELPREQLGILLVNSRHVDLDRVLADGETLAIFPLVGGG</sequence>
<gene>
    <name evidence="1" type="ORF">EDC39_10318</name>
</gene>
<dbReference type="InterPro" id="IPR003749">
    <property type="entry name" value="ThiS/MoaD-like"/>
</dbReference>
<evidence type="ECO:0000313" key="2">
    <source>
        <dbReference type="Proteomes" id="UP000324159"/>
    </source>
</evidence>
<comment type="caution">
    <text evidence="1">The sequence shown here is derived from an EMBL/GenBank/DDBJ whole genome shotgun (WGS) entry which is preliminary data.</text>
</comment>
<dbReference type="Proteomes" id="UP000324159">
    <property type="component" value="Unassembled WGS sequence"/>
</dbReference>
<dbReference type="CDD" id="cd17040">
    <property type="entry name" value="Ubl_MoaD_like"/>
    <property type="match status" value="1"/>
</dbReference>
<dbReference type="OrthoDB" id="9801945at2"/>